<dbReference type="GO" id="GO:0005783">
    <property type="term" value="C:endoplasmic reticulum"/>
    <property type="evidence" value="ECO:0007669"/>
    <property type="project" value="UniProtKB-ARBA"/>
</dbReference>
<dbReference type="PANTHER" id="PTHR47422:SF1">
    <property type="entry name" value="DNAJ HEAT SHOCK N-TERMINAL DOMAIN-CONTAINING PROTEIN"/>
    <property type="match status" value="1"/>
</dbReference>
<proteinExistence type="predicted"/>
<evidence type="ECO:0000313" key="4">
    <source>
        <dbReference type="EMBL" id="PKU76325.1"/>
    </source>
</evidence>
<gene>
    <name evidence="4" type="primary">ATJ11</name>
    <name evidence="4" type="ORF">MA16_Dca025114</name>
</gene>
<reference evidence="4 5" key="1">
    <citation type="journal article" date="2016" name="Sci. Rep.">
        <title>The Dendrobium catenatum Lindl. genome sequence provides insights into polysaccharide synthase, floral development and adaptive evolution.</title>
        <authorList>
            <person name="Zhang G.Q."/>
            <person name="Xu Q."/>
            <person name="Bian C."/>
            <person name="Tsai W.C."/>
            <person name="Yeh C.M."/>
            <person name="Liu K.W."/>
            <person name="Yoshida K."/>
            <person name="Zhang L.S."/>
            <person name="Chang S.B."/>
            <person name="Chen F."/>
            <person name="Shi Y."/>
            <person name="Su Y.Y."/>
            <person name="Zhang Y.Q."/>
            <person name="Chen L.J."/>
            <person name="Yin Y."/>
            <person name="Lin M."/>
            <person name="Huang H."/>
            <person name="Deng H."/>
            <person name="Wang Z.W."/>
            <person name="Zhu S.L."/>
            <person name="Zhao X."/>
            <person name="Deng C."/>
            <person name="Niu S.C."/>
            <person name="Huang J."/>
            <person name="Wang M."/>
            <person name="Liu G.H."/>
            <person name="Yang H.J."/>
            <person name="Xiao X.J."/>
            <person name="Hsiao Y.Y."/>
            <person name="Wu W.L."/>
            <person name="Chen Y.Y."/>
            <person name="Mitsuda N."/>
            <person name="Ohme-Takagi M."/>
            <person name="Luo Y.B."/>
            <person name="Van de Peer Y."/>
            <person name="Liu Z.J."/>
        </authorList>
    </citation>
    <scope>NUCLEOTIDE SEQUENCE [LARGE SCALE GENOMIC DNA]</scope>
    <source>
        <tissue evidence="4">The whole plant</tissue>
    </source>
</reference>
<keyword evidence="5" id="KW-1185">Reference proteome</keyword>
<feature type="compositionally biased region" description="Basic and acidic residues" evidence="2">
    <location>
        <begin position="415"/>
        <end position="430"/>
    </location>
</feature>
<feature type="compositionally biased region" description="Basic residues" evidence="2">
    <location>
        <begin position="38"/>
        <end position="56"/>
    </location>
</feature>
<dbReference type="SUPFAM" id="SSF46565">
    <property type="entry name" value="Chaperone J-domain"/>
    <property type="match status" value="1"/>
</dbReference>
<protein>
    <submittedName>
        <fullName evidence="4">Chaperone protein dnaJ 11, chloroplastic</fullName>
    </submittedName>
</protein>
<dbReference type="CDD" id="cd06257">
    <property type="entry name" value="DnaJ"/>
    <property type="match status" value="1"/>
</dbReference>
<name>A0A2I0WKZ4_9ASPA</name>
<feature type="region of interest" description="Disordered" evidence="2">
    <location>
        <begin position="415"/>
        <end position="463"/>
    </location>
</feature>
<feature type="coiled-coil region" evidence="1">
    <location>
        <begin position="361"/>
        <end position="388"/>
    </location>
</feature>
<dbReference type="PANTHER" id="PTHR47422">
    <property type="entry name" value="DNAJ HEAT SHOCK N-TERMINAL DOMAIN-CONTAINING PROTEIN"/>
    <property type="match status" value="1"/>
</dbReference>
<reference evidence="4 5" key="2">
    <citation type="journal article" date="2017" name="Nature">
        <title>The Apostasia genome and the evolution of orchids.</title>
        <authorList>
            <person name="Zhang G.Q."/>
            <person name="Liu K.W."/>
            <person name="Li Z."/>
            <person name="Lohaus R."/>
            <person name="Hsiao Y.Y."/>
            <person name="Niu S.C."/>
            <person name="Wang J.Y."/>
            <person name="Lin Y.C."/>
            <person name="Xu Q."/>
            <person name="Chen L.J."/>
            <person name="Yoshida K."/>
            <person name="Fujiwara S."/>
            <person name="Wang Z.W."/>
            <person name="Zhang Y.Q."/>
            <person name="Mitsuda N."/>
            <person name="Wang M."/>
            <person name="Liu G.H."/>
            <person name="Pecoraro L."/>
            <person name="Huang H.X."/>
            <person name="Xiao X.J."/>
            <person name="Lin M."/>
            <person name="Wu X.Y."/>
            <person name="Wu W.L."/>
            <person name="Chen Y.Y."/>
            <person name="Chang S.B."/>
            <person name="Sakamoto S."/>
            <person name="Ohme-Takagi M."/>
            <person name="Yagi M."/>
            <person name="Zeng S.J."/>
            <person name="Shen C.Y."/>
            <person name="Yeh C.M."/>
            <person name="Luo Y.B."/>
            <person name="Tsai W.C."/>
            <person name="Van de Peer Y."/>
            <person name="Liu Z.J."/>
        </authorList>
    </citation>
    <scope>NUCLEOTIDE SEQUENCE [LARGE SCALE GENOMIC DNA]</scope>
    <source>
        <tissue evidence="4">The whole plant</tissue>
    </source>
</reference>
<dbReference type="Proteomes" id="UP000233837">
    <property type="component" value="Unassembled WGS sequence"/>
</dbReference>
<evidence type="ECO:0000313" key="5">
    <source>
        <dbReference type="Proteomes" id="UP000233837"/>
    </source>
</evidence>
<dbReference type="EMBL" id="KZ502540">
    <property type="protein sequence ID" value="PKU76325.1"/>
    <property type="molecule type" value="Genomic_DNA"/>
</dbReference>
<dbReference type="Gene3D" id="1.10.287.110">
    <property type="entry name" value="DnaJ domain"/>
    <property type="match status" value="1"/>
</dbReference>
<organism evidence="4 5">
    <name type="scientific">Dendrobium catenatum</name>
    <dbReference type="NCBI Taxonomy" id="906689"/>
    <lineage>
        <taxon>Eukaryota</taxon>
        <taxon>Viridiplantae</taxon>
        <taxon>Streptophyta</taxon>
        <taxon>Embryophyta</taxon>
        <taxon>Tracheophyta</taxon>
        <taxon>Spermatophyta</taxon>
        <taxon>Magnoliopsida</taxon>
        <taxon>Liliopsida</taxon>
        <taxon>Asparagales</taxon>
        <taxon>Orchidaceae</taxon>
        <taxon>Epidendroideae</taxon>
        <taxon>Malaxideae</taxon>
        <taxon>Dendrobiinae</taxon>
        <taxon>Dendrobium</taxon>
    </lineage>
</organism>
<dbReference type="InterPro" id="IPR001623">
    <property type="entry name" value="DnaJ_domain"/>
</dbReference>
<feature type="compositionally biased region" description="Basic residues" evidence="2">
    <location>
        <begin position="64"/>
        <end position="73"/>
    </location>
</feature>
<evidence type="ECO:0000256" key="2">
    <source>
        <dbReference type="SAM" id="MobiDB-lite"/>
    </source>
</evidence>
<dbReference type="PROSITE" id="PS50076">
    <property type="entry name" value="DNAJ_2"/>
    <property type="match status" value="1"/>
</dbReference>
<dbReference type="Pfam" id="PF12572">
    <property type="entry name" value="DUF3752"/>
    <property type="match status" value="1"/>
</dbReference>
<feature type="compositionally biased region" description="Low complexity" evidence="2">
    <location>
        <begin position="78"/>
        <end position="88"/>
    </location>
</feature>
<feature type="region of interest" description="Disordered" evidence="2">
    <location>
        <begin position="1"/>
        <end position="88"/>
    </location>
</feature>
<dbReference type="SMART" id="SM00271">
    <property type="entry name" value="DnaJ"/>
    <property type="match status" value="1"/>
</dbReference>
<dbReference type="PRINTS" id="PR00625">
    <property type="entry name" value="JDOMAIN"/>
</dbReference>
<sequence>MGKDRDRKRRRRRSLETSSSSSSPSSCSGSESEDDKKRRSRRSHKSSRHREKSRHRTKEEGARRSSRKKKWRQRERSPSSVSGDVSFSSGHELSELKAMKPEAVICLILEKFPDVAHDLEQLLQLVDSGQGVDINGISDKSFVRLLKKLFLSLNLKENGKGVFSLPSMAVPILKLIGSPLCSHIKSREDHSAVAGSLNGQQTSPCKKSTENREINDPDLIEQEEKEDYLVPRKRIIGPEMPSHELLAAAAELTRAEAELRDASLEVDNDLFIGPPPPALVAEVESTNEAERFEEVTRIVFAEAAEPYDVLGVNWKASFDNIKKKYWKLSLMVHPDKCSHPQAHQAFVILNQAFKDLQDPEKRKAVDEKIKLKEEQEAFQAELKVLREAAQWRRLQGISLEGDEELLAFPKEEHKARRDEWMTELPPERKPGMPVQSTSFSKSGKEGRGDTSMWTDTPLDKSRQAKQNYLEAYNKTKELADTDHQKKSKSSDADLVDRYNSKKRSKSLVQKYQEERQKPKKKLKETEKEEWEGMHPWKPWDREKDLTAGRQKANLDSESMAQGSRALHYSLKDACSKSKMHDRLLLLLSFVAISKPTKFYGQMTANNPSLAERNERKKTENSRSFMLLFEFRRSVYSSTSVLWRCT</sequence>
<feature type="domain" description="J" evidence="3">
    <location>
        <begin position="305"/>
        <end position="369"/>
    </location>
</feature>
<feature type="region of interest" description="Disordered" evidence="2">
    <location>
        <begin position="475"/>
        <end position="530"/>
    </location>
</feature>
<dbReference type="AlphaFoldDB" id="A0A2I0WKZ4"/>
<feature type="compositionally biased region" description="Low complexity" evidence="2">
    <location>
        <begin position="16"/>
        <end position="30"/>
    </location>
</feature>
<accession>A0A2I0WKZ4</accession>
<dbReference type="InterPro" id="IPR022226">
    <property type="entry name" value="DUF3752"/>
</dbReference>
<evidence type="ECO:0000256" key="1">
    <source>
        <dbReference type="SAM" id="Coils"/>
    </source>
</evidence>
<feature type="compositionally biased region" description="Basic residues" evidence="2">
    <location>
        <begin position="1"/>
        <end position="13"/>
    </location>
</feature>
<dbReference type="InterPro" id="IPR036869">
    <property type="entry name" value="J_dom_sf"/>
</dbReference>
<evidence type="ECO:0000259" key="3">
    <source>
        <dbReference type="PROSITE" id="PS50076"/>
    </source>
</evidence>
<dbReference type="STRING" id="906689.A0A2I0WKZ4"/>
<feature type="compositionally biased region" description="Basic and acidic residues" evidence="2">
    <location>
        <begin position="475"/>
        <end position="499"/>
    </location>
</feature>
<dbReference type="Pfam" id="PF00226">
    <property type="entry name" value="DnaJ"/>
    <property type="match status" value="1"/>
</dbReference>
<keyword evidence="1" id="KW-0175">Coiled coil</keyword>